<dbReference type="AlphaFoldDB" id="A0A1J8PYQ7"/>
<name>A0A1J8PYQ7_9AGAM</name>
<feature type="compositionally biased region" description="Polar residues" evidence="1">
    <location>
        <begin position="302"/>
        <end position="311"/>
    </location>
</feature>
<evidence type="ECO:0000256" key="1">
    <source>
        <dbReference type="SAM" id="MobiDB-lite"/>
    </source>
</evidence>
<protein>
    <submittedName>
        <fullName evidence="2">Uncharacterized protein</fullName>
    </submittedName>
</protein>
<dbReference type="OrthoDB" id="2793736at2759"/>
<proteinExistence type="predicted"/>
<dbReference type="Proteomes" id="UP000183567">
    <property type="component" value="Unassembled WGS sequence"/>
</dbReference>
<evidence type="ECO:0000313" key="3">
    <source>
        <dbReference type="Proteomes" id="UP000183567"/>
    </source>
</evidence>
<keyword evidence="3" id="KW-1185">Reference proteome</keyword>
<accession>A0A1J8PYQ7</accession>
<reference evidence="2 3" key="1">
    <citation type="submission" date="2016-03" db="EMBL/GenBank/DDBJ databases">
        <title>Comparative genomics of the ectomycorrhizal sister species Rhizopogon vinicolor and Rhizopogon vesiculosus (Basidiomycota: Boletales) reveals a divergence of the mating type B locus.</title>
        <authorList>
            <person name="Mujic A.B."/>
            <person name="Kuo A."/>
            <person name="Tritt A."/>
            <person name="Lipzen A."/>
            <person name="Chen C."/>
            <person name="Johnson J."/>
            <person name="Sharma A."/>
            <person name="Barry K."/>
            <person name="Grigoriev I.V."/>
            <person name="Spatafora J.W."/>
        </authorList>
    </citation>
    <scope>NUCLEOTIDE SEQUENCE [LARGE SCALE GENOMIC DNA]</scope>
    <source>
        <strain evidence="2 3">AM-OR11-056</strain>
    </source>
</reference>
<dbReference type="EMBL" id="LVVM01003952">
    <property type="protein sequence ID" value="OJA13973.1"/>
    <property type="molecule type" value="Genomic_DNA"/>
</dbReference>
<sequence>MSNNNHRPLGWRDFAHELRQIVLLASLEYFELGIEELLRFDHQNDSEIRRYGGKIIAMTEFARETLNQAGVKLSLFVFCPRESLPFKVAYFNLLCMIRRRRGAFPAEHDDRITQLLSPLCVAMPVVGLGANDPRAQLGIEELLVAMPALQRNKLPPGSDIDSLLMPPPDVLMKRQQERDAKLAAKYARLAEMRKKYMDLPCRSQRRLAPKQYPTGKTGGPSRPQKVLVPKQYPAGNPYDAGGPSRSHRVLVPKQYPAGNPYDAGGSSRSHRVLVPKQYPAGKPYDAGGPSRPGRALTRTKTETSTFFEQDS</sequence>
<organism evidence="2 3">
    <name type="scientific">Rhizopogon vesiculosus</name>
    <dbReference type="NCBI Taxonomy" id="180088"/>
    <lineage>
        <taxon>Eukaryota</taxon>
        <taxon>Fungi</taxon>
        <taxon>Dikarya</taxon>
        <taxon>Basidiomycota</taxon>
        <taxon>Agaricomycotina</taxon>
        <taxon>Agaricomycetes</taxon>
        <taxon>Agaricomycetidae</taxon>
        <taxon>Boletales</taxon>
        <taxon>Suillineae</taxon>
        <taxon>Rhizopogonaceae</taxon>
        <taxon>Rhizopogon</taxon>
    </lineage>
</organism>
<comment type="caution">
    <text evidence="2">The sequence shown here is derived from an EMBL/GenBank/DDBJ whole genome shotgun (WGS) entry which is preliminary data.</text>
</comment>
<gene>
    <name evidence="2" type="ORF">AZE42_03603</name>
</gene>
<evidence type="ECO:0000313" key="2">
    <source>
        <dbReference type="EMBL" id="OJA13973.1"/>
    </source>
</evidence>
<feature type="region of interest" description="Disordered" evidence="1">
    <location>
        <begin position="200"/>
        <end position="311"/>
    </location>
</feature>